<evidence type="ECO:0000259" key="10">
    <source>
        <dbReference type="PROSITE" id="PS51352"/>
    </source>
</evidence>
<comment type="function">
    <text evidence="9">Thiol-specific peroxidase that catalyzes the reduction of hydrogen peroxide and organic hydroperoxides to water and alcohols, respectively. Plays a role in cell protection against oxidative stress by detoxifying peroxides.</text>
</comment>
<dbReference type="Proteomes" id="UP001438707">
    <property type="component" value="Unassembled WGS sequence"/>
</dbReference>
<dbReference type="Gene3D" id="3.40.30.10">
    <property type="entry name" value="Glutaredoxin"/>
    <property type="match status" value="1"/>
</dbReference>
<dbReference type="EMBL" id="JALJOS010000005">
    <property type="protein sequence ID" value="KAK9839147.1"/>
    <property type="molecule type" value="Genomic_DNA"/>
</dbReference>
<keyword evidence="4 9" id="KW-0575">Peroxidase</keyword>
<evidence type="ECO:0000256" key="9">
    <source>
        <dbReference type="RuleBase" id="RU366011"/>
    </source>
</evidence>
<keyword evidence="5 9" id="KW-0049">Antioxidant</keyword>
<feature type="domain" description="Thioredoxin" evidence="10">
    <location>
        <begin position="54"/>
        <end position="213"/>
    </location>
</feature>
<comment type="similarity">
    <text evidence="2 9">Belongs to the peroxiredoxin family. Prx5 subfamily.</text>
</comment>
<evidence type="ECO:0000313" key="12">
    <source>
        <dbReference type="Proteomes" id="UP001438707"/>
    </source>
</evidence>
<dbReference type="GO" id="GO:0008379">
    <property type="term" value="F:thioredoxin peroxidase activity"/>
    <property type="evidence" value="ECO:0007669"/>
    <property type="project" value="InterPro"/>
</dbReference>
<comment type="catalytic activity">
    <reaction evidence="1">
        <text>[glutaredoxin]-dithiol + a hydroperoxide = [glutaredoxin]-disulfide + an alcohol + H2O</text>
        <dbReference type="Rhea" id="RHEA:62624"/>
        <dbReference type="Rhea" id="RHEA-COMP:10729"/>
        <dbReference type="Rhea" id="RHEA-COMP:10730"/>
        <dbReference type="ChEBI" id="CHEBI:15377"/>
        <dbReference type="ChEBI" id="CHEBI:29950"/>
        <dbReference type="ChEBI" id="CHEBI:30879"/>
        <dbReference type="ChEBI" id="CHEBI:35924"/>
        <dbReference type="ChEBI" id="CHEBI:50058"/>
        <dbReference type="EC" id="1.11.1.25"/>
    </reaction>
</comment>
<evidence type="ECO:0000256" key="4">
    <source>
        <dbReference type="ARBA" id="ARBA00022559"/>
    </source>
</evidence>
<evidence type="ECO:0000256" key="6">
    <source>
        <dbReference type="ARBA" id="ARBA00023002"/>
    </source>
</evidence>
<evidence type="ECO:0000256" key="8">
    <source>
        <dbReference type="PIRSR" id="PIRSR637944-1"/>
    </source>
</evidence>
<evidence type="ECO:0000256" key="7">
    <source>
        <dbReference type="ARBA" id="ARBA00023284"/>
    </source>
</evidence>
<dbReference type="FunFam" id="3.40.30.10:FF:000020">
    <property type="entry name" value="Peroxiredoxin"/>
    <property type="match status" value="1"/>
</dbReference>
<dbReference type="GO" id="GO:0042744">
    <property type="term" value="P:hydrogen peroxide catabolic process"/>
    <property type="evidence" value="ECO:0007669"/>
    <property type="project" value="TreeGrafter"/>
</dbReference>
<keyword evidence="6 9" id="KW-0560">Oxidoreductase</keyword>
<dbReference type="SUPFAM" id="SSF52833">
    <property type="entry name" value="Thioredoxin-like"/>
    <property type="match status" value="1"/>
</dbReference>
<dbReference type="PANTHER" id="PTHR10430:SF16">
    <property type="entry name" value="PEROXIREDOXIN-5, MITOCHONDRIAL"/>
    <property type="match status" value="1"/>
</dbReference>
<dbReference type="InterPro" id="IPR037944">
    <property type="entry name" value="PRX5-like"/>
</dbReference>
<feature type="active site" description="Cysteine sulfenic acid (-SOH) intermediate" evidence="8">
    <location>
        <position position="102"/>
    </location>
</feature>
<dbReference type="PROSITE" id="PS51352">
    <property type="entry name" value="THIOREDOXIN_2"/>
    <property type="match status" value="1"/>
</dbReference>
<proteinExistence type="inferred from homology"/>
<dbReference type="Pfam" id="PF08534">
    <property type="entry name" value="Redoxin"/>
    <property type="match status" value="1"/>
</dbReference>
<accession>A0AAW1S0L6</accession>
<dbReference type="GO" id="GO:0005737">
    <property type="term" value="C:cytoplasm"/>
    <property type="evidence" value="ECO:0007669"/>
    <property type="project" value="TreeGrafter"/>
</dbReference>
<dbReference type="GO" id="GO:0034599">
    <property type="term" value="P:cellular response to oxidative stress"/>
    <property type="evidence" value="ECO:0007669"/>
    <property type="project" value="InterPro"/>
</dbReference>
<keyword evidence="12" id="KW-1185">Reference proteome</keyword>
<dbReference type="InterPro" id="IPR013740">
    <property type="entry name" value="Redoxin"/>
</dbReference>
<sequence>MSCHRQAVRPAGSSSLQQKASSLMGRSLAPIQVRRPELSTRTFASRSPQVVRMVSTGDKLPGDIKLAYFDAESNMQEISVEQLTKGKKVIIFAVPGAFTPTCSTKHLPGFVEKADEFKSKGVDTIACLAVNDAFVMEAWAKTVGIDGKIMMLADGSANFAKAIGVELDLTDKGLGMRSRRYSMLVDDGTVKELNVEEGGAFTVSSAEELLAAV</sequence>
<organism evidence="11 12">
    <name type="scientific">Apatococcus lobatus</name>
    <dbReference type="NCBI Taxonomy" id="904363"/>
    <lineage>
        <taxon>Eukaryota</taxon>
        <taxon>Viridiplantae</taxon>
        <taxon>Chlorophyta</taxon>
        <taxon>core chlorophytes</taxon>
        <taxon>Trebouxiophyceae</taxon>
        <taxon>Chlorellales</taxon>
        <taxon>Chlorellaceae</taxon>
        <taxon>Apatococcus</taxon>
    </lineage>
</organism>
<evidence type="ECO:0000256" key="3">
    <source>
        <dbReference type="ARBA" id="ARBA00013016"/>
    </source>
</evidence>
<keyword evidence="7 9" id="KW-0676">Redox-active center</keyword>
<dbReference type="CDD" id="cd03013">
    <property type="entry name" value="PRX5_like"/>
    <property type="match status" value="1"/>
</dbReference>
<protein>
    <recommendedName>
        <fullName evidence="3 9">Glutaredoxin-dependent peroxiredoxin</fullName>
        <ecNumber evidence="3 9">1.11.1.25</ecNumber>
    </recommendedName>
</protein>
<evidence type="ECO:0000256" key="5">
    <source>
        <dbReference type="ARBA" id="ARBA00022862"/>
    </source>
</evidence>
<dbReference type="InterPro" id="IPR036249">
    <property type="entry name" value="Thioredoxin-like_sf"/>
</dbReference>
<evidence type="ECO:0000256" key="1">
    <source>
        <dbReference type="ARBA" id="ARBA00001711"/>
    </source>
</evidence>
<evidence type="ECO:0000256" key="2">
    <source>
        <dbReference type="ARBA" id="ARBA00010505"/>
    </source>
</evidence>
<comment type="caution">
    <text evidence="11">The sequence shown here is derived from an EMBL/GenBank/DDBJ whole genome shotgun (WGS) entry which is preliminary data.</text>
</comment>
<reference evidence="11 12" key="1">
    <citation type="journal article" date="2024" name="Nat. Commun.">
        <title>Phylogenomics reveals the evolutionary origins of lichenization in chlorophyte algae.</title>
        <authorList>
            <person name="Puginier C."/>
            <person name="Libourel C."/>
            <person name="Otte J."/>
            <person name="Skaloud P."/>
            <person name="Haon M."/>
            <person name="Grisel S."/>
            <person name="Petersen M."/>
            <person name="Berrin J.G."/>
            <person name="Delaux P.M."/>
            <person name="Dal Grande F."/>
            <person name="Keller J."/>
        </authorList>
    </citation>
    <scope>NUCLEOTIDE SEQUENCE [LARGE SCALE GENOMIC DNA]</scope>
    <source>
        <strain evidence="11 12">SAG 2145</strain>
    </source>
</reference>
<gene>
    <name evidence="11" type="ORF">WJX74_010476</name>
</gene>
<dbReference type="EC" id="1.11.1.25" evidence="3 9"/>
<dbReference type="AlphaFoldDB" id="A0AAW1S0L6"/>
<dbReference type="GO" id="GO:0045454">
    <property type="term" value="P:cell redox homeostasis"/>
    <property type="evidence" value="ECO:0007669"/>
    <property type="project" value="TreeGrafter"/>
</dbReference>
<dbReference type="InterPro" id="IPR013766">
    <property type="entry name" value="Thioredoxin_domain"/>
</dbReference>
<evidence type="ECO:0000313" key="11">
    <source>
        <dbReference type="EMBL" id="KAK9839147.1"/>
    </source>
</evidence>
<name>A0AAW1S0L6_9CHLO</name>
<dbReference type="PANTHER" id="PTHR10430">
    <property type="entry name" value="PEROXIREDOXIN"/>
    <property type="match status" value="1"/>
</dbReference>